<dbReference type="EMBL" id="CM001889">
    <property type="protein sequence ID" value="EOY49955.1"/>
    <property type="molecule type" value="Genomic_DNA"/>
</dbReference>
<reference evidence="2" key="1">
    <citation type="journal article" date="2013" name="Genome Biol. Evol.">
        <title>The genome sequence of Streptomyces lividans 66 reveals a novel tRNA-dependent peptide biosynthetic system within a metal-related genomic island.</title>
        <authorList>
            <person name="Cruz-Morales P."/>
            <person name="Vijgenboom E."/>
            <person name="Iruegas-Bocardo F."/>
            <person name="Girard G."/>
            <person name="Yanez-Guerra L.A."/>
            <person name="Ramos-Aboites H.E."/>
            <person name="Pernodet J.L."/>
            <person name="Anne J."/>
            <person name="van Wezel G.P."/>
            <person name="Barona-Gomez F."/>
        </authorList>
    </citation>
    <scope>NUCLEOTIDE SEQUENCE [LARGE SCALE GENOMIC DNA]</scope>
    <source>
        <strain evidence="2">1326</strain>
    </source>
</reference>
<organism evidence="1 2">
    <name type="scientific">Streptomyces lividans 1326</name>
    <dbReference type="NCBI Taxonomy" id="1200984"/>
    <lineage>
        <taxon>Bacteria</taxon>
        <taxon>Bacillati</taxon>
        <taxon>Actinomycetota</taxon>
        <taxon>Actinomycetes</taxon>
        <taxon>Kitasatosporales</taxon>
        <taxon>Streptomycetaceae</taxon>
        <taxon>Streptomyces</taxon>
    </lineage>
</organism>
<evidence type="ECO:0000313" key="2">
    <source>
        <dbReference type="Proteomes" id="UP000014062"/>
    </source>
</evidence>
<gene>
    <name evidence="1" type="ORF">SLI_5247</name>
</gene>
<evidence type="ECO:0000313" key="1">
    <source>
        <dbReference type="EMBL" id="EOY49955.1"/>
    </source>
</evidence>
<sequence length="49" mass="5148">MLEEVGGRRLRKSVGHASILAHAPPPRPYATGAGAYGRGGRSFGEAWAQ</sequence>
<dbReference type="Proteomes" id="UP000014062">
    <property type="component" value="Chromosome"/>
</dbReference>
<protein>
    <submittedName>
        <fullName evidence="1">Uncharacterized protein</fullName>
    </submittedName>
</protein>
<accession>A0A7U9DWU4</accession>
<proteinExistence type="predicted"/>
<name>A0A7U9DWU4_STRLI</name>
<dbReference type="AlphaFoldDB" id="A0A7U9DWU4"/>